<evidence type="ECO:0000313" key="4">
    <source>
        <dbReference type="Proteomes" id="UP000298631"/>
    </source>
</evidence>
<dbReference type="Pfam" id="PF09335">
    <property type="entry name" value="VTT_dom"/>
    <property type="match status" value="1"/>
</dbReference>
<evidence type="ECO:0000313" key="3">
    <source>
        <dbReference type="EMBL" id="QCO55541.1"/>
    </source>
</evidence>
<dbReference type="RefSeq" id="WP_137193208.1">
    <property type="nucleotide sequence ID" value="NZ_CP039964.1"/>
</dbReference>
<keyword evidence="1" id="KW-1133">Transmembrane helix</keyword>
<reference evidence="3 4" key="1">
    <citation type="submission" date="2019-05" db="EMBL/GenBank/DDBJ databases">
        <title>Pseudorhodobacter turbinis sp. nov., isolated from the gut of the Korean turban shell.</title>
        <authorList>
            <person name="Jeong Y.-S."/>
            <person name="Kang W.-R."/>
            <person name="Bae J.-W."/>
        </authorList>
    </citation>
    <scope>NUCLEOTIDE SEQUENCE [LARGE SCALE GENOMIC DNA]</scope>
    <source>
        <strain evidence="3 4">S12M18</strain>
    </source>
</reference>
<accession>A0A4P8EEP6</accession>
<gene>
    <name evidence="3" type="ORF">EOK75_07125</name>
</gene>
<dbReference type="InterPro" id="IPR032816">
    <property type="entry name" value="VTT_dom"/>
</dbReference>
<feature type="transmembrane region" description="Helical" evidence="1">
    <location>
        <begin position="87"/>
        <end position="104"/>
    </location>
</feature>
<feature type="transmembrane region" description="Helical" evidence="1">
    <location>
        <begin position="43"/>
        <end position="66"/>
    </location>
</feature>
<proteinExistence type="predicted"/>
<keyword evidence="1" id="KW-0472">Membrane</keyword>
<keyword evidence="1" id="KW-0812">Transmembrane</keyword>
<dbReference type="EMBL" id="CP039964">
    <property type="protein sequence ID" value="QCO55541.1"/>
    <property type="molecule type" value="Genomic_DNA"/>
</dbReference>
<keyword evidence="4" id="KW-1185">Reference proteome</keyword>
<sequence length="147" mass="15793">MTFLAACGLLLLSAFLSATLLPGSSEAVLIGLLASGTGSPALLITVASLGNIAGSAVNWGMGRYLLHFKDRPWFPLKDATNAKAQAWFARYGTWSLLFAWVPVIGDPLTLIAGIMQVQIGRFLLLVAVGKVLRYSLIVMTWQLWATV</sequence>
<dbReference type="Proteomes" id="UP000298631">
    <property type="component" value="Chromosome"/>
</dbReference>
<organism evidence="3 4">
    <name type="scientific">Pseudorhodobacter turbinis</name>
    <dbReference type="NCBI Taxonomy" id="2500533"/>
    <lineage>
        <taxon>Bacteria</taxon>
        <taxon>Pseudomonadati</taxon>
        <taxon>Pseudomonadota</taxon>
        <taxon>Alphaproteobacteria</taxon>
        <taxon>Rhodobacterales</taxon>
        <taxon>Paracoccaceae</taxon>
        <taxon>Pseudorhodobacter</taxon>
    </lineage>
</organism>
<name>A0A4P8EEP6_9RHOB</name>
<dbReference type="InterPro" id="IPR051311">
    <property type="entry name" value="DedA_domain"/>
</dbReference>
<feature type="domain" description="VTT" evidence="2">
    <location>
        <begin position="26"/>
        <end position="139"/>
    </location>
</feature>
<dbReference type="AlphaFoldDB" id="A0A4P8EEP6"/>
<dbReference type="PANTHER" id="PTHR42709">
    <property type="entry name" value="ALKALINE PHOSPHATASE LIKE PROTEIN"/>
    <property type="match status" value="1"/>
</dbReference>
<dbReference type="OrthoDB" id="9814483at2"/>
<evidence type="ECO:0000259" key="2">
    <source>
        <dbReference type="Pfam" id="PF09335"/>
    </source>
</evidence>
<dbReference type="KEGG" id="pseb:EOK75_07125"/>
<protein>
    <submittedName>
        <fullName evidence="3">DedA family protein</fullName>
    </submittedName>
</protein>
<evidence type="ECO:0000256" key="1">
    <source>
        <dbReference type="SAM" id="Phobius"/>
    </source>
</evidence>
<dbReference type="PANTHER" id="PTHR42709:SF4">
    <property type="entry name" value="INNER MEMBRANE PROTEIN YQAA"/>
    <property type="match status" value="1"/>
</dbReference>